<evidence type="ECO:0000313" key="3">
    <source>
        <dbReference type="Proteomes" id="UP000596049"/>
    </source>
</evidence>
<sequence length="155" mass="17797">MSNNKNVDSREFYYLSPIIGRSIKVFRKSNKLTMEEVSNRTGYSAQAISLCERAKRMPSSDLLLKLAAVYQVSEEELFRLREETIIDTVQTYGEKSPVSIRNEFDTIMNTKYSKNTHPSNRSQNDRISLGDGEYATDEELILAKAFIITLRSIKK</sequence>
<dbReference type="InterPro" id="IPR010982">
    <property type="entry name" value="Lambda_DNA-bd_dom_sf"/>
</dbReference>
<accession>A0ABX7AMU8</accession>
<organism evidence="2 3">
    <name type="scientific">Lysinibacillus agricola</name>
    <dbReference type="NCBI Taxonomy" id="2590012"/>
    <lineage>
        <taxon>Bacteria</taxon>
        <taxon>Bacillati</taxon>
        <taxon>Bacillota</taxon>
        <taxon>Bacilli</taxon>
        <taxon>Bacillales</taxon>
        <taxon>Bacillaceae</taxon>
        <taxon>Lysinibacillus</taxon>
    </lineage>
</organism>
<dbReference type="InterPro" id="IPR001387">
    <property type="entry name" value="Cro/C1-type_HTH"/>
</dbReference>
<dbReference type="Proteomes" id="UP000596049">
    <property type="component" value="Chromosome"/>
</dbReference>
<dbReference type="SUPFAM" id="SSF47413">
    <property type="entry name" value="lambda repressor-like DNA-binding domains"/>
    <property type="match status" value="1"/>
</dbReference>
<reference evidence="2 3" key="1">
    <citation type="submission" date="2020-01" db="EMBL/GenBank/DDBJ databases">
        <authorList>
            <person name="Liu G."/>
            <person name="Liu B."/>
        </authorList>
    </citation>
    <scope>NUCLEOTIDE SEQUENCE [LARGE SCALE GENOMIC DNA]</scope>
    <source>
        <strain evidence="2 3">FJAT-51161</strain>
    </source>
</reference>
<protein>
    <submittedName>
        <fullName evidence="2">Helix-turn-helix transcriptional regulator</fullName>
    </submittedName>
</protein>
<dbReference type="PROSITE" id="PS50943">
    <property type="entry name" value="HTH_CROC1"/>
    <property type="match status" value="1"/>
</dbReference>
<dbReference type="EMBL" id="CP067341">
    <property type="protein sequence ID" value="QQP10822.1"/>
    <property type="molecule type" value="Genomic_DNA"/>
</dbReference>
<dbReference type="CDD" id="cd00093">
    <property type="entry name" value="HTH_XRE"/>
    <property type="match status" value="1"/>
</dbReference>
<keyword evidence="3" id="KW-1185">Reference proteome</keyword>
<dbReference type="Pfam" id="PF01381">
    <property type="entry name" value="HTH_3"/>
    <property type="match status" value="1"/>
</dbReference>
<name>A0ABX7AMU8_9BACI</name>
<gene>
    <name evidence="2" type="ORF">FJQ98_16380</name>
</gene>
<proteinExistence type="predicted"/>
<dbReference type="RefSeq" id="WP_053595713.1">
    <property type="nucleotide sequence ID" value="NZ_CP067341.1"/>
</dbReference>
<evidence type="ECO:0000313" key="2">
    <source>
        <dbReference type="EMBL" id="QQP10822.1"/>
    </source>
</evidence>
<dbReference type="Gene3D" id="1.10.260.40">
    <property type="entry name" value="lambda repressor-like DNA-binding domains"/>
    <property type="match status" value="1"/>
</dbReference>
<feature type="domain" description="HTH cro/C1-type" evidence="1">
    <location>
        <begin position="23"/>
        <end position="77"/>
    </location>
</feature>
<dbReference type="SMART" id="SM00530">
    <property type="entry name" value="HTH_XRE"/>
    <property type="match status" value="1"/>
</dbReference>
<evidence type="ECO:0000259" key="1">
    <source>
        <dbReference type="PROSITE" id="PS50943"/>
    </source>
</evidence>